<dbReference type="Proteomes" id="UP000051999">
    <property type="component" value="Unassembled WGS sequence"/>
</dbReference>
<evidence type="ECO:0000256" key="11">
    <source>
        <dbReference type="ARBA" id="ARBA00023211"/>
    </source>
</evidence>
<evidence type="ECO:0000313" key="16">
    <source>
        <dbReference type="Proteomes" id="UP000051999"/>
    </source>
</evidence>
<dbReference type="eggNOG" id="COG3513">
    <property type="taxonomic scope" value="Bacteria"/>
</dbReference>
<evidence type="ECO:0000256" key="12">
    <source>
        <dbReference type="ARBA" id="ARBA00046380"/>
    </source>
</evidence>
<feature type="domain" description="HNH Cas9-type" evidence="14">
    <location>
        <begin position="797"/>
        <end position="952"/>
    </location>
</feature>
<dbReference type="GO" id="GO:0003723">
    <property type="term" value="F:RNA binding"/>
    <property type="evidence" value="ECO:0007669"/>
    <property type="project" value="UniProtKB-UniRule"/>
</dbReference>
<feature type="binding site" evidence="13">
    <location>
        <position position="796"/>
    </location>
    <ligand>
        <name>Mg(2+)</name>
        <dbReference type="ChEBI" id="CHEBI:18420"/>
        <label>2</label>
    </ligand>
</feature>
<dbReference type="GO" id="GO:0046872">
    <property type="term" value="F:metal ion binding"/>
    <property type="evidence" value="ECO:0007669"/>
    <property type="project" value="UniProtKB-UniRule"/>
</dbReference>
<dbReference type="InterPro" id="IPR055228">
    <property type="entry name" value="Cas9_RuvC"/>
</dbReference>
<feature type="active site" description="For RuvC-like nuclease domain" evidence="13">
    <location>
        <position position="21"/>
    </location>
</feature>
<comment type="function">
    <text evidence="13">CRISPR (clustered regularly interspaced short palindromic repeat) is an adaptive immune system that provides protection against mobile genetic elements (viruses, transposable elements and conjugative plasmids). CRISPR clusters contain spacers, sequences complementary to antecedent mobile elements, and target invading nucleic acids. CRISPR clusters are transcribed and processed into CRISPR RNA (crRNA). In type II CRISPR systems correct processing of pre-crRNA requires a trans-encoded small RNA (tracrRNA), endogenous ribonuclease 3 (rnc) and this protein. The tracrRNA serves as a guide for ribonuclease 3-aided processing of pre-crRNA. Subsequently Cas9/crRNA/tracrRNA endonucleolytically cleaves linear or circular dsDNA target complementary to the spacer; Cas9 is inactive in the absence of the 2 guide RNAs (gRNA). Cas9 recognizes the protospacer adjacent motif (PAM) in the CRISPR repeat sequences to help distinguish self versus nonself, as targets within the bacterial CRISPR locus do not have PAMs. PAM recognition is also required for catalytic activity.</text>
</comment>
<accession>A0A0R1RHH9</accession>
<dbReference type="Pfam" id="PF16595">
    <property type="entry name" value="Cas9_PI"/>
    <property type="match status" value="1"/>
</dbReference>
<keyword evidence="16" id="KW-1185">Reference proteome</keyword>
<keyword evidence="8 13" id="KW-0694">RNA-binding</keyword>
<dbReference type="GO" id="GO:0003677">
    <property type="term" value="F:DNA binding"/>
    <property type="evidence" value="ECO:0007669"/>
    <property type="project" value="UniProtKB-UniRule"/>
</dbReference>
<dbReference type="EMBL" id="AZFF01000006">
    <property type="protein sequence ID" value="KRL55833.1"/>
    <property type="molecule type" value="Genomic_DNA"/>
</dbReference>
<evidence type="ECO:0000313" key="15">
    <source>
        <dbReference type="EMBL" id="KRL55833.1"/>
    </source>
</evidence>
<comment type="cofactor">
    <cofactor evidence="1 13">
        <name>Mg(2+)</name>
        <dbReference type="ChEBI" id="CHEBI:18420"/>
    </cofactor>
</comment>
<dbReference type="NCBIfam" id="TIGR01865">
    <property type="entry name" value="cas_Csn1"/>
    <property type="match status" value="1"/>
</dbReference>
<evidence type="ECO:0000256" key="1">
    <source>
        <dbReference type="ARBA" id="ARBA00001946"/>
    </source>
</evidence>
<dbReference type="GO" id="GO:0043571">
    <property type="term" value="P:maintenance of CRISPR repeat elements"/>
    <property type="evidence" value="ECO:0007669"/>
    <property type="project" value="UniProtKB-UniRule"/>
</dbReference>
<evidence type="ECO:0000256" key="6">
    <source>
        <dbReference type="ARBA" id="ARBA00022801"/>
    </source>
</evidence>
<dbReference type="HAMAP" id="MF_01480">
    <property type="entry name" value="Cas9"/>
    <property type="match status" value="1"/>
</dbReference>
<dbReference type="OrthoDB" id="9757607at2"/>
<keyword evidence="6 13" id="KW-0378">Hydrolase</keyword>
<evidence type="ECO:0000256" key="13">
    <source>
        <dbReference type="HAMAP-Rule" id="MF_01480"/>
    </source>
</evidence>
<comment type="subunit">
    <text evidence="12 13">Monomer. Binds crRNA and tracrRNA.</text>
</comment>
<keyword evidence="11" id="KW-0464">Manganese</keyword>
<feature type="binding site" evidence="13">
    <location>
        <position position="1005"/>
    </location>
    <ligand>
        <name>Mg(2+)</name>
        <dbReference type="ChEBI" id="CHEBI:18420"/>
        <label>2</label>
    </ligand>
</feature>
<keyword evidence="10 13" id="KW-0238">DNA-binding</keyword>
<reference evidence="15 16" key="1">
    <citation type="journal article" date="2015" name="Genome Announc.">
        <title>Expanding the biotechnology potential of lactobacilli through comparative genomics of 213 strains and associated genera.</title>
        <authorList>
            <person name="Sun Z."/>
            <person name="Harris H.M."/>
            <person name="McCann A."/>
            <person name="Guo C."/>
            <person name="Argimon S."/>
            <person name="Zhang W."/>
            <person name="Yang X."/>
            <person name="Jeffery I.B."/>
            <person name="Cooney J.C."/>
            <person name="Kagawa T.F."/>
            <person name="Liu W."/>
            <person name="Song Y."/>
            <person name="Salvetti E."/>
            <person name="Wrobel A."/>
            <person name="Rasinkangas P."/>
            <person name="Parkhill J."/>
            <person name="Rea M.C."/>
            <person name="O'Sullivan O."/>
            <person name="Ritari J."/>
            <person name="Douillard F.P."/>
            <person name="Paul Ross R."/>
            <person name="Yang R."/>
            <person name="Briner A.E."/>
            <person name="Felis G.E."/>
            <person name="de Vos W.M."/>
            <person name="Barrangou R."/>
            <person name="Klaenhammer T.R."/>
            <person name="Caufield P.W."/>
            <person name="Cui Y."/>
            <person name="Zhang H."/>
            <person name="O'Toole P.W."/>
        </authorList>
    </citation>
    <scope>NUCLEOTIDE SEQUENCE [LARGE SCALE GENOMIC DNA]</scope>
    <source>
        <strain evidence="15 16">DSM 15814</strain>
    </source>
</reference>
<dbReference type="STRING" id="1114972.FD35_GL002365"/>
<comment type="similarity">
    <text evidence="13">Belongs to the CRISPR-associated Cas9 family.</text>
</comment>
<dbReference type="Pfam" id="PF16592">
    <property type="entry name" value="Cas9_REC"/>
    <property type="match status" value="1"/>
</dbReference>
<feature type="active site" description="Proton acceptor for HNH nuclease domain" evidence="13">
    <location>
        <position position="874"/>
    </location>
</feature>
<dbReference type="GO" id="GO:0016787">
    <property type="term" value="F:hydrolase activity"/>
    <property type="evidence" value="ECO:0007669"/>
    <property type="project" value="UniProtKB-KW"/>
</dbReference>
<name>A0A0R1RHH9_9LACO</name>
<sequence>MKTFAEEYVMDKSKPYGIGLDIGTNSVGFVATDAEGHLIRLKGKTVIGAYLFNAGISAAERRGFRTTRRRLSRVKWRLGLLREIFETHFQESMGENEDNDFFLRFKYSNISPKDPQFSTAKGLFNDRTDKEFYDQYPTIYHLRRALMTEDHQFDIREIYIAMHHIVKYRGHFLKEGRAKDFKVGDLRLLDNFKMMNEQIEEINPLWQLKLPTDDASIKSITAILLDNTQSQNDRQKAVTKVILATLVKASDKDINAARKRFVGELSKAMVGLKTKLWVLADVSQNGDWEIKYENYADFAETIGSGESDTIQSLFNEINDLYGVITLAGIIPKEAESFSDGMVRKYEHHRKNLELLKVYCAEQSDGKRGRQIRQTYDKYIDGVDSKQFTQEDFYKALSKFTAKDEATSENAKLIAQEIAVGTFMPKLRTKANGTIPHQLHQKELDAIIENQKKYYPWLGEVNPVESHRRALPYKLDELVSFRIPYYVGPMVTPTKGDPEKSKFAWMVRKEPGTITPWNFDQKVDRSASGEAFIQRMKTTDTFLIGEDVLPQQSLLYQKFEVLNELNKIMINGKPICREQKQRLFKQLFMQYKTVTVKKVQQNLIANGEESENVPITGLSDPLRFNSSFSTYIDYKDILGTAAVNDNAKQSDIEQIIAWSTIFEDAAIFREKLNDITWLNDDQRNKLSHKRYRGWGRHSRKLLAGLRDGEGQTIIERLWNTNDNFMQIQNDSEIARQITEANSSKMATAEGTDEIIDGFYTSPENKKALREVMKVVKDIQRAHHGQAPAWVYIESPRETPRPGQRTVSREQQLTDLYEGAAKEIVDDAVLNELKDKVKSKENFTDKLVLYFLQNGHDIYANDSINIDNLNAYDIDHVLPQSLIKDDSLDNRVLTTHERNLKKSNRFATELFADQRKKWEKWHRLGLISSRKLKHLTMQPNSVEKFAHGFIARQLTETRQIIHLTANVLSNLYQENDTKIVMIKAGLNSEFRRTFDFPKNRSVNDYHHAFDAFLTAKIGRYLLARYPKLEPFFVYGNFVKNPKAMKRLSSFDFIAQLAAKTDDTSHIDQRSLKQVPVVNEETGEIVWDKDIELAELDKTYNYKTMLVKRAQTENNAQMFKQTVFKARDNQNKTLIPVKNGLSTDVYGGHSQQAISYLCIVWVGQKKKYRVLGISTAHAGILNNFEKNYGRFEAKKKLQEIVSNTLDNADRNDFKIVAPKVLFEQVVEDDNMKFGLGSASDYRNVQQLFLSRKNQLLLANMMTDQIHDQDLVHLFDEIVGQMNAHFPIFDRGGYRSSLTQSRDKFLKLPFKKNEDLITKQEVIRRILDGLHANANRKDLKIIGSKGDFGRLGTKKIYLSKDAKLIYTSPTCLFTRTVPLSSL</sequence>
<keyword evidence="3 13" id="KW-0540">Nuclease</keyword>
<gene>
    <name evidence="13" type="primary">cas9</name>
    <name evidence="15" type="ORF">FD35_GL002365</name>
</gene>
<dbReference type="Pfam" id="PF13395">
    <property type="entry name" value="HNH_4"/>
    <property type="match status" value="1"/>
</dbReference>
<comment type="caution">
    <text evidence="15">The sequence shown here is derived from an EMBL/GenBank/DDBJ whole genome shotgun (WGS) entry which is preliminary data.</text>
</comment>
<evidence type="ECO:0000256" key="4">
    <source>
        <dbReference type="ARBA" id="ARBA00022723"/>
    </source>
</evidence>
<dbReference type="InterPro" id="IPR028629">
    <property type="entry name" value="Cas9"/>
</dbReference>
<dbReference type="PROSITE" id="PS51749">
    <property type="entry name" value="HNH_CAS9"/>
    <property type="match status" value="1"/>
</dbReference>
<evidence type="ECO:0000259" key="14">
    <source>
        <dbReference type="PROSITE" id="PS51749"/>
    </source>
</evidence>
<evidence type="ECO:0000256" key="8">
    <source>
        <dbReference type="ARBA" id="ARBA00022884"/>
    </source>
</evidence>
<feature type="binding site" evidence="13">
    <location>
        <position position="792"/>
    </location>
    <ligand>
        <name>Mg(2+)</name>
        <dbReference type="ChEBI" id="CHEBI:18420"/>
        <label>1</label>
    </ligand>
</feature>
<dbReference type="Pfam" id="PF22702">
    <property type="entry name" value="Cas9_RuvC"/>
    <property type="match status" value="1"/>
</dbReference>
<feature type="binding site" evidence="13">
    <location>
        <position position="796"/>
    </location>
    <ligand>
        <name>Mg(2+)</name>
        <dbReference type="ChEBI" id="CHEBI:18420"/>
        <label>1</label>
    </ligand>
</feature>
<dbReference type="InterPro" id="IPR033114">
    <property type="entry name" value="HNH_CAS9"/>
</dbReference>
<dbReference type="PATRIC" id="fig|1114972.6.peg.2428"/>
<evidence type="ECO:0000256" key="7">
    <source>
        <dbReference type="ARBA" id="ARBA00022842"/>
    </source>
</evidence>
<dbReference type="GO" id="GO:0004519">
    <property type="term" value="F:endonuclease activity"/>
    <property type="evidence" value="ECO:0007669"/>
    <property type="project" value="UniProtKB-UniRule"/>
</dbReference>
<dbReference type="EC" id="3.1.-.-" evidence="13"/>
<dbReference type="InterPro" id="IPR032240">
    <property type="entry name" value="Cas9_REC"/>
</dbReference>
<dbReference type="InterPro" id="IPR032239">
    <property type="entry name" value="Cas9-BH"/>
</dbReference>
<keyword evidence="4 13" id="KW-0479">Metal-binding</keyword>
<feature type="binding site" evidence="13">
    <location>
        <position position="21"/>
    </location>
    <ligand>
        <name>Mg(2+)</name>
        <dbReference type="ChEBI" id="CHEBI:18420"/>
        <label>2</label>
    </ligand>
</feature>
<keyword evidence="5 13" id="KW-0255">Endonuclease</keyword>
<evidence type="ECO:0000256" key="3">
    <source>
        <dbReference type="ARBA" id="ARBA00022722"/>
    </source>
</evidence>
<organism evidence="15 16">
    <name type="scientific">Furfurilactobacillus rossiae DSM 15814</name>
    <dbReference type="NCBI Taxonomy" id="1114972"/>
    <lineage>
        <taxon>Bacteria</taxon>
        <taxon>Bacillati</taxon>
        <taxon>Bacillota</taxon>
        <taxon>Bacilli</taxon>
        <taxon>Lactobacillales</taxon>
        <taxon>Lactobacillaceae</taxon>
        <taxon>Furfurilactobacillus</taxon>
    </lineage>
</organism>
<dbReference type="InterPro" id="IPR003615">
    <property type="entry name" value="HNH_nuc"/>
</dbReference>
<feature type="binding site" evidence="13">
    <location>
        <position position="21"/>
    </location>
    <ligand>
        <name>Mg(2+)</name>
        <dbReference type="ChEBI" id="CHEBI:18420"/>
        <label>1</label>
    </ligand>
</feature>
<keyword evidence="9 13" id="KW-0051">Antiviral defense</keyword>
<keyword evidence="7 13" id="KW-0460">Magnesium</keyword>
<evidence type="ECO:0000256" key="5">
    <source>
        <dbReference type="ARBA" id="ARBA00022759"/>
    </source>
</evidence>
<evidence type="ECO:0000256" key="10">
    <source>
        <dbReference type="ARBA" id="ARBA00023125"/>
    </source>
</evidence>
<proteinExistence type="inferred from homology"/>
<comment type="similarity">
    <text evidence="2">Belongs to the CRISPR-associated protein Cas9 family. Subtype II-A subfamily.</text>
</comment>
<dbReference type="GO" id="GO:0051607">
    <property type="term" value="P:defense response to virus"/>
    <property type="evidence" value="ECO:0007669"/>
    <property type="project" value="UniProtKB-UniRule"/>
</dbReference>
<dbReference type="Pfam" id="PF16593">
    <property type="entry name" value="Cas9-BH"/>
    <property type="match status" value="1"/>
</dbReference>
<dbReference type="InterPro" id="IPR032237">
    <property type="entry name" value="Cas9_PI"/>
</dbReference>
<comment type="domain">
    <text evidence="13">Has 2 endonuclease domains. The discontinuous RuvC-like domain cleaves the target DNA noncomplementary to crRNA while the HNH nuclease domain cleaves the target DNA complementary to crRNA.</text>
</comment>
<protein>
    <recommendedName>
        <fullName evidence="13">CRISPR-associated endonuclease Cas9</fullName>
        <ecNumber evidence="13">3.1.-.-</ecNumber>
    </recommendedName>
</protein>
<evidence type="ECO:0000256" key="9">
    <source>
        <dbReference type="ARBA" id="ARBA00023118"/>
    </source>
</evidence>
<evidence type="ECO:0000256" key="2">
    <source>
        <dbReference type="ARBA" id="ARBA00005244"/>
    </source>
</evidence>